<feature type="compositionally biased region" description="Pro residues" evidence="1">
    <location>
        <begin position="302"/>
        <end position="317"/>
    </location>
</feature>
<feature type="compositionally biased region" description="Low complexity" evidence="1">
    <location>
        <begin position="227"/>
        <end position="238"/>
    </location>
</feature>
<feature type="compositionally biased region" description="Low complexity" evidence="1">
    <location>
        <begin position="286"/>
        <end position="301"/>
    </location>
</feature>
<proteinExistence type="predicted"/>
<accession>A0ABM3Q619</accession>
<sequence length="376" mass="39631">MPYIGQVHNGGLSKWRKALHWHPSRAAESRDAVSQSLVPGWQVKAANTHPHPPPRERKPKARSAAAGHSVILTRHGPRQVCAAPSRPRRPGARLTPARLRPPARAPEGEVSLPPAAAAAHAPPGSPRVPQPAPGGRGHRRRASGESGETDGSRSRDLSPRAGNKSRVRTSGRDRPRLREGERGGGGERLSRSPDSAPRGESTDPAGRRGAEGPRSWARSIRRARLEASPAPFAPSLPLWGRRTAREGAPKRRGSDLTAKEGIRFPGRRGRPPHPCGHGAGTCRRGCSLAPSLSASPSRCSAPSPPSRPSARRTPPPETGSAREPARIPGAAPGAVPPPPAAGPVFDRAPGLSVRPQKARGLSLRPSGLVAAHRLCK</sequence>
<feature type="compositionally biased region" description="Basic and acidic residues" evidence="1">
    <location>
        <begin position="170"/>
        <end position="191"/>
    </location>
</feature>
<organism evidence="2 3">
    <name type="scientific">Acinonyx jubatus</name>
    <name type="common">Cheetah</name>
    <dbReference type="NCBI Taxonomy" id="32536"/>
    <lineage>
        <taxon>Eukaryota</taxon>
        <taxon>Metazoa</taxon>
        <taxon>Chordata</taxon>
        <taxon>Craniata</taxon>
        <taxon>Vertebrata</taxon>
        <taxon>Euteleostomi</taxon>
        <taxon>Mammalia</taxon>
        <taxon>Eutheria</taxon>
        <taxon>Laurasiatheria</taxon>
        <taxon>Carnivora</taxon>
        <taxon>Feliformia</taxon>
        <taxon>Felidae</taxon>
        <taxon>Felinae</taxon>
        <taxon>Acinonyx</taxon>
    </lineage>
</organism>
<reference evidence="3" key="1">
    <citation type="submission" date="2025-08" db="UniProtKB">
        <authorList>
            <consortium name="RefSeq"/>
        </authorList>
    </citation>
    <scope>IDENTIFICATION</scope>
    <source>
        <tissue evidence="3">Blood</tissue>
    </source>
</reference>
<protein>
    <submittedName>
        <fullName evidence="3">Basic salivary proline-rich protein 3-like</fullName>
    </submittedName>
</protein>
<name>A0ABM3Q619_ACIJB</name>
<feature type="compositionally biased region" description="Low complexity" evidence="1">
    <location>
        <begin position="92"/>
        <end position="102"/>
    </location>
</feature>
<feature type="compositionally biased region" description="Basic and acidic residues" evidence="1">
    <location>
        <begin position="243"/>
        <end position="262"/>
    </location>
</feature>
<evidence type="ECO:0000256" key="1">
    <source>
        <dbReference type="SAM" id="MobiDB-lite"/>
    </source>
</evidence>
<dbReference type="GeneID" id="113598566"/>
<feature type="compositionally biased region" description="Low complexity" evidence="1">
    <location>
        <begin position="113"/>
        <end position="122"/>
    </location>
</feature>
<keyword evidence="2" id="KW-1185">Reference proteome</keyword>
<dbReference type="Proteomes" id="UP001652583">
    <property type="component" value="Chromosome B2"/>
</dbReference>
<evidence type="ECO:0000313" key="3">
    <source>
        <dbReference type="RefSeq" id="XP_053079374.1"/>
    </source>
</evidence>
<dbReference type="RefSeq" id="XP_053079374.1">
    <property type="nucleotide sequence ID" value="XM_053223399.1"/>
</dbReference>
<gene>
    <name evidence="3" type="primary">LOC113598566</name>
</gene>
<evidence type="ECO:0000313" key="2">
    <source>
        <dbReference type="Proteomes" id="UP001652583"/>
    </source>
</evidence>
<feature type="region of interest" description="Disordered" evidence="1">
    <location>
        <begin position="44"/>
        <end position="365"/>
    </location>
</feature>
<feature type="compositionally biased region" description="Pro residues" evidence="1">
    <location>
        <begin position="123"/>
        <end position="132"/>
    </location>
</feature>